<gene>
    <name evidence="1" type="primary">spoIIID</name>
    <name evidence="1" type="ORF">IAA61_04605</name>
</gene>
<evidence type="ECO:0000313" key="1">
    <source>
        <dbReference type="EMBL" id="HIU57078.1"/>
    </source>
</evidence>
<proteinExistence type="predicted"/>
<dbReference type="InterPro" id="IPR014208">
    <property type="entry name" value="Spore_III_D"/>
</dbReference>
<reference evidence="1" key="1">
    <citation type="submission" date="2020-10" db="EMBL/GenBank/DDBJ databases">
        <authorList>
            <person name="Gilroy R."/>
        </authorList>
    </citation>
    <scope>NUCLEOTIDE SEQUENCE</scope>
    <source>
        <strain evidence="1">USAMLcec3-3695</strain>
    </source>
</reference>
<evidence type="ECO:0000313" key="2">
    <source>
        <dbReference type="Proteomes" id="UP000824109"/>
    </source>
</evidence>
<reference evidence="1" key="2">
    <citation type="journal article" date="2021" name="PeerJ">
        <title>Extensive microbial diversity within the chicken gut microbiome revealed by metagenomics and culture.</title>
        <authorList>
            <person name="Gilroy R."/>
            <person name="Ravi A."/>
            <person name="Getino M."/>
            <person name="Pursley I."/>
            <person name="Horton D.L."/>
            <person name="Alikhan N.F."/>
            <person name="Baker D."/>
            <person name="Gharbi K."/>
            <person name="Hall N."/>
            <person name="Watson M."/>
            <person name="Adriaenssens E.M."/>
            <person name="Foster-Nyarko E."/>
            <person name="Jarju S."/>
            <person name="Secka A."/>
            <person name="Antonio M."/>
            <person name="Oren A."/>
            <person name="Chaudhuri R.R."/>
            <person name="La Ragione R."/>
            <person name="Hildebrand F."/>
            <person name="Pallen M.J."/>
        </authorList>
    </citation>
    <scope>NUCLEOTIDE SEQUENCE</scope>
    <source>
        <strain evidence="1">USAMLcec3-3695</strain>
    </source>
</reference>
<dbReference type="AlphaFoldDB" id="A0A9D1MBJ8"/>
<dbReference type="Pfam" id="PF12116">
    <property type="entry name" value="SpoIIID"/>
    <property type="match status" value="1"/>
</dbReference>
<dbReference type="Proteomes" id="UP000824109">
    <property type="component" value="Unassembled WGS sequence"/>
</dbReference>
<name>A0A9D1MBJ8_9FIRM</name>
<sequence>MKDYIEERVLETAQYIIDNKSTVRTAARVFNVSKSTVHKDVHERLYGIDRDMFRRCRAVLEQNKAERHIRGGLATKEKYRLCREKHRSDP</sequence>
<organism evidence="1 2">
    <name type="scientific">Candidatus Ornithomonoglobus merdipullorum</name>
    <dbReference type="NCBI Taxonomy" id="2840895"/>
    <lineage>
        <taxon>Bacteria</taxon>
        <taxon>Bacillati</taxon>
        <taxon>Bacillota</taxon>
        <taxon>Clostridia</taxon>
        <taxon>Candidatus Ornithomonoglobus</taxon>
    </lineage>
</organism>
<comment type="caution">
    <text evidence="1">The sequence shown here is derived from an EMBL/GenBank/DDBJ whole genome shotgun (WGS) entry which is preliminary data.</text>
</comment>
<dbReference type="EMBL" id="DVNB01000049">
    <property type="protein sequence ID" value="HIU57078.1"/>
    <property type="molecule type" value="Genomic_DNA"/>
</dbReference>
<accession>A0A9D1MBJ8</accession>
<protein>
    <submittedName>
        <fullName evidence="1">Sporulation transcriptional regulator SpoIIID</fullName>
    </submittedName>
</protein>
<dbReference type="NCBIfam" id="TIGR02844">
    <property type="entry name" value="spore_III_D"/>
    <property type="match status" value="1"/>
</dbReference>